<reference evidence="1 2" key="1">
    <citation type="journal article" date="2013" name="PLoS Genet.">
        <title>Comparative genome structure, secondary metabolite, and effector coding capacity across Cochliobolus pathogens.</title>
        <authorList>
            <person name="Condon B.J."/>
            <person name="Leng Y."/>
            <person name="Wu D."/>
            <person name="Bushley K.E."/>
            <person name="Ohm R.A."/>
            <person name="Otillar R."/>
            <person name="Martin J."/>
            <person name="Schackwitz W."/>
            <person name="Grimwood J."/>
            <person name="MohdZainudin N."/>
            <person name="Xue C."/>
            <person name="Wang R."/>
            <person name="Manning V.A."/>
            <person name="Dhillon B."/>
            <person name="Tu Z.J."/>
            <person name="Steffenson B.J."/>
            <person name="Salamov A."/>
            <person name="Sun H."/>
            <person name="Lowry S."/>
            <person name="LaButti K."/>
            <person name="Han J."/>
            <person name="Copeland A."/>
            <person name="Lindquist E."/>
            <person name="Barry K."/>
            <person name="Schmutz J."/>
            <person name="Baker S.E."/>
            <person name="Ciuffetti L.M."/>
            <person name="Grigoriev I.V."/>
            <person name="Zhong S."/>
            <person name="Turgeon B.G."/>
        </authorList>
    </citation>
    <scope>NUCLEOTIDE SEQUENCE [LARGE SCALE GENOMIC DNA]</scope>
    <source>
        <strain evidence="1 2">FI3</strain>
    </source>
</reference>
<accession>W7E8L0</accession>
<evidence type="ECO:0000313" key="2">
    <source>
        <dbReference type="Proteomes" id="UP000054337"/>
    </source>
</evidence>
<dbReference type="GeneID" id="26251793"/>
<organism evidence="1 2">
    <name type="scientific">Bipolaris victoriae (strain FI3)</name>
    <name type="common">Victoria blight of oats agent</name>
    <name type="synonym">Cochliobolus victoriae</name>
    <dbReference type="NCBI Taxonomy" id="930091"/>
    <lineage>
        <taxon>Eukaryota</taxon>
        <taxon>Fungi</taxon>
        <taxon>Dikarya</taxon>
        <taxon>Ascomycota</taxon>
        <taxon>Pezizomycotina</taxon>
        <taxon>Dothideomycetes</taxon>
        <taxon>Pleosporomycetidae</taxon>
        <taxon>Pleosporales</taxon>
        <taxon>Pleosporineae</taxon>
        <taxon>Pleosporaceae</taxon>
        <taxon>Bipolaris</taxon>
    </lineage>
</organism>
<dbReference type="HOGENOM" id="CLU_105110_0_0_1"/>
<sequence length="179" mass="19286">MSLPGIGHSFTGHSTPFSDTVNGRPDRWCAHSNDRVGLVTRHTTRAIQRVLRRKIHFFFLLPIVTSPVTVPTAASTSMGAQIACQDVGRPRLAVWTPPRFGLLSHFGERANHAACAVQRRDGSPCCLCRVRANTSAHISRVPGPGSDILVPSPASGANPGCPCTPPACLGYKFTRVRPR</sequence>
<dbReference type="EMBL" id="KI968736">
    <property type="protein sequence ID" value="EUN26798.1"/>
    <property type="molecule type" value="Genomic_DNA"/>
</dbReference>
<evidence type="ECO:0000313" key="1">
    <source>
        <dbReference type="EMBL" id="EUN26798.1"/>
    </source>
</evidence>
<dbReference type="RefSeq" id="XP_014556303.1">
    <property type="nucleotide sequence ID" value="XM_014700817.1"/>
</dbReference>
<gene>
    <name evidence="1" type="ORF">COCVIDRAFT_16263</name>
</gene>
<keyword evidence="2" id="KW-1185">Reference proteome</keyword>
<name>W7E8L0_BIPV3</name>
<proteinExistence type="predicted"/>
<dbReference type="Proteomes" id="UP000054337">
    <property type="component" value="Unassembled WGS sequence"/>
</dbReference>
<protein>
    <submittedName>
        <fullName evidence="1">Uncharacterized protein</fullName>
    </submittedName>
</protein>
<dbReference type="AlphaFoldDB" id="W7E8L0"/>